<dbReference type="EMBL" id="CP017080">
    <property type="protein sequence ID" value="AOH54731.1"/>
    <property type="molecule type" value="Genomic_DNA"/>
</dbReference>
<sequence length="95" mass="11002">MGVNELEKQQLKKLRTFINNTLALFFFMVFIFVSMLILYFPMINILDFSYFPPKLAILSFLISLVFSILAIKNLIGKILLAVNIVLMLFMIIYAS</sequence>
<name>A0A1B3XNE2_9BACI</name>
<evidence type="ECO:0000313" key="3">
    <source>
        <dbReference type="Proteomes" id="UP000077926"/>
    </source>
</evidence>
<feature type="transmembrane region" description="Helical" evidence="1">
    <location>
        <begin position="55"/>
        <end position="71"/>
    </location>
</feature>
<accession>A0A1B3XNE2</accession>
<proteinExistence type="predicted"/>
<dbReference type="Proteomes" id="UP000077926">
    <property type="component" value="Chromosome"/>
</dbReference>
<protein>
    <submittedName>
        <fullName evidence="2">Uncharacterized protein</fullName>
    </submittedName>
</protein>
<keyword evidence="1" id="KW-1133">Transmembrane helix</keyword>
<feature type="transmembrane region" description="Helical" evidence="1">
    <location>
        <begin position="21"/>
        <end position="43"/>
    </location>
</feature>
<dbReference type="AlphaFoldDB" id="A0A1B3XNE2"/>
<evidence type="ECO:0000313" key="2">
    <source>
        <dbReference type="EMBL" id="AOH54731.1"/>
    </source>
</evidence>
<keyword evidence="1" id="KW-0472">Membrane</keyword>
<evidence type="ECO:0000256" key="1">
    <source>
        <dbReference type="SAM" id="Phobius"/>
    </source>
</evidence>
<feature type="transmembrane region" description="Helical" evidence="1">
    <location>
        <begin position="78"/>
        <end position="94"/>
    </location>
</feature>
<keyword evidence="1" id="KW-0812">Transmembrane</keyword>
<keyword evidence="3" id="KW-1185">Reference proteome</keyword>
<organism evidence="2 3">
    <name type="scientific">Peribacillus muralis</name>
    <dbReference type="NCBI Taxonomy" id="264697"/>
    <lineage>
        <taxon>Bacteria</taxon>
        <taxon>Bacillati</taxon>
        <taxon>Bacillota</taxon>
        <taxon>Bacilli</taxon>
        <taxon>Bacillales</taxon>
        <taxon>Bacillaceae</taxon>
        <taxon>Peribacillus</taxon>
    </lineage>
</organism>
<gene>
    <name evidence="2" type="ORF">ABE28_010250</name>
</gene>
<reference evidence="2 3" key="1">
    <citation type="submission" date="2016-08" db="EMBL/GenBank/DDBJ databases">
        <title>Complete genome sequence of Bacillus muralis G25-68, a strain with toxicity to nematodes.</title>
        <authorList>
            <person name="Zheng Z."/>
        </authorList>
    </citation>
    <scope>NUCLEOTIDE SEQUENCE [LARGE SCALE GENOMIC DNA]</scope>
    <source>
        <strain evidence="2 3">G25-68</strain>
    </source>
</reference>
<dbReference type="KEGG" id="bmur:ABE28_010250"/>